<keyword evidence="11" id="KW-1185">Reference proteome</keyword>
<dbReference type="EMBL" id="CACRYJ010000016">
    <property type="protein sequence ID" value="VZO35896.1"/>
    <property type="molecule type" value="Genomic_DNA"/>
</dbReference>
<proteinExistence type="inferred from homology"/>
<dbReference type="Proteomes" id="UP000419743">
    <property type="component" value="Unassembled WGS sequence"/>
</dbReference>
<protein>
    <submittedName>
        <fullName evidence="10">Rhamnulokinase</fullName>
        <ecNumber evidence="10">2.7.1.5</ecNumber>
    </submittedName>
</protein>
<keyword evidence="2 10" id="KW-0808">Transferase</keyword>
<dbReference type="Pfam" id="PF00370">
    <property type="entry name" value="FGGY_N"/>
    <property type="match status" value="1"/>
</dbReference>
<accession>A0A7M4DG53</accession>
<comment type="similarity">
    <text evidence="1">Belongs to the FGGY kinase family.</text>
</comment>
<sequence>MTAFAAVDLGASSGRVIRAEVARVGGERRLVLEEVARFANGAVPDGAGTLRWDLTGLFGEVVQGLRAAGRRGPLAGIGIDSWAVDYGLIGADGALVAEPVAYRDERTAPVIAGVHSAVDPEELYRIAGMQHLPFNTIYQLAAERAAGGLEGVERALLIPDLLAYLLTGVAVSELTNASTTALLDQRTRTWSTDLLGRIGVRAGLLPDVVEPGHVIGTLSESVREATGLGEVPVIAVGSHDTASAVAGIPARGADFAYVSCGTWSLVGVELTEPVLTEASRAANFTNELGVDGTVRYLRNVMGLWLLQESQRAWREAGDPGTDISTDITALLDAAARVPARRTLVDVDHPDFLPPGDMPARIAAHARASGQPVPATAAEVTRCILDSLTVAYRRAVREATELSGHPVRVLHIVGGGSRNALLCQAAADATGLPVIAGPDESTAIGNVLVQARAVGALTGDLVALRAVAARGLTLARYEPDPTERAAWAAAEERVHGAEERVHVAAADRA</sequence>
<dbReference type="InterPro" id="IPR043129">
    <property type="entry name" value="ATPase_NBD"/>
</dbReference>
<evidence type="ECO:0000259" key="9">
    <source>
        <dbReference type="Pfam" id="PF02782"/>
    </source>
</evidence>
<dbReference type="InterPro" id="IPR018485">
    <property type="entry name" value="FGGY_C"/>
</dbReference>
<organism evidence="10 11">
    <name type="scientific">Occultella aeris</name>
    <dbReference type="NCBI Taxonomy" id="2761496"/>
    <lineage>
        <taxon>Bacteria</taxon>
        <taxon>Bacillati</taxon>
        <taxon>Actinomycetota</taxon>
        <taxon>Actinomycetes</taxon>
        <taxon>Micrococcales</taxon>
        <taxon>Ruaniaceae</taxon>
        <taxon>Occultella</taxon>
    </lineage>
</organism>
<keyword evidence="7" id="KW-0684">Rhamnose metabolism</keyword>
<dbReference type="GO" id="GO:0006071">
    <property type="term" value="P:glycerol metabolic process"/>
    <property type="evidence" value="ECO:0007669"/>
    <property type="project" value="TreeGrafter"/>
</dbReference>
<evidence type="ECO:0000256" key="6">
    <source>
        <dbReference type="ARBA" id="ARBA00023157"/>
    </source>
</evidence>
<feature type="domain" description="Carbohydrate kinase FGGY N-terminal" evidence="8">
    <location>
        <begin position="48"/>
        <end position="246"/>
    </location>
</feature>
<evidence type="ECO:0000256" key="4">
    <source>
        <dbReference type="ARBA" id="ARBA00022777"/>
    </source>
</evidence>
<dbReference type="GO" id="GO:0019301">
    <property type="term" value="P:rhamnose catabolic process"/>
    <property type="evidence" value="ECO:0007669"/>
    <property type="project" value="InterPro"/>
</dbReference>
<evidence type="ECO:0000313" key="11">
    <source>
        <dbReference type="Proteomes" id="UP000419743"/>
    </source>
</evidence>
<dbReference type="EC" id="2.7.1.5" evidence="10"/>
<keyword evidence="5" id="KW-0067">ATP-binding</keyword>
<reference evidence="10 11" key="1">
    <citation type="submission" date="2019-11" db="EMBL/GenBank/DDBJ databases">
        <authorList>
            <person name="Criscuolo A."/>
        </authorList>
    </citation>
    <scope>NUCLEOTIDE SEQUENCE [LARGE SCALE GENOMIC DNA]</scope>
    <source>
        <strain evidence="10">CIP111667</strain>
    </source>
</reference>
<evidence type="ECO:0000256" key="3">
    <source>
        <dbReference type="ARBA" id="ARBA00022741"/>
    </source>
</evidence>
<dbReference type="InterPro" id="IPR013449">
    <property type="entry name" value="Rhamnulokinase"/>
</dbReference>
<dbReference type="RefSeq" id="WP_156739918.1">
    <property type="nucleotide sequence ID" value="NZ_CACRYJ010000016.1"/>
</dbReference>
<dbReference type="Gene3D" id="3.30.420.40">
    <property type="match status" value="2"/>
</dbReference>
<dbReference type="CDD" id="cd07771">
    <property type="entry name" value="ASKHA_NBD_FGGY_RhaB-like"/>
    <property type="match status" value="1"/>
</dbReference>
<feature type="domain" description="Carbohydrate kinase FGGY C-terminal" evidence="9">
    <location>
        <begin position="256"/>
        <end position="452"/>
    </location>
</feature>
<evidence type="ECO:0000256" key="7">
    <source>
        <dbReference type="ARBA" id="ARBA00023308"/>
    </source>
</evidence>
<gene>
    <name evidence="10" type="primary">rhaB_1</name>
    <name evidence="10" type="ORF">HALOF300_01099</name>
</gene>
<evidence type="ECO:0000256" key="5">
    <source>
        <dbReference type="ARBA" id="ARBA00022840"/>
    </source>
</evidence>
<dbReference type="PANTHER" id="PTHR10196">
    <property type="entry name" value="SUGAR KINASE"/>
    <property type="match status" value="1"/>
</dbReference>
<dbReference type="SUPFAM" id="SSF53067">
    <property type="entry name" value="Actin-like ATPase domain"/>
    <property type="match status" value="2"/>
</dbReference>
<evidence type="ECO:0000259" key="8">
    <source>
        <dbReference type="Pfam" id="PF00370"/>
    </source>
</evidence>
<dbReference type="AlphaFoldDB" id="A0A7M4DG53"/>
<dbReference type="GO" id="GO:0004370">
    <property type="term" value="F:glycerol kinase activity"/>
    <property type="evidence" value="ECO:0007669"/>
    <property type="project" value="TreeGrafter"/>
</dbReference>
<dbReference type="Pfam" id="PF02782">
    <property type="entry name" value="FGGY_C"/>
    <property type="match status" value="1"/>
</dbReference>
<dbReference type="GO" id="GO:0005829">
    <property type="term" value="C:cytosol"/>
    <property type="evidence" value="ECO:0007669"/>
    <property type="project" value="TreeGrafter"/>
</dbReference>
<dbReference type="PANTHER" id="PTHR10196:SF93">
    <property type="entry name" value="L-RHAMNULOKINASE"/>
    <property type="match status" value="1"/>
</dbReference>
<dbReference type="InterPro" id="IPR018484">
    <property type="entry name" value="FGGY_N"/>
</dbReference>
<keyword evidence="3" id="KW-0547">Nucleotide-binding</keyword>
<evidence type="ECO:0000256" key="1">
    <source>
        <dbReference type="ARBA" id="ARBA00009156"/>
    </source>
</evidence>
<evidence type="ECO:0000256" key="2">
    <source>
        <dbReference type="ARBA" id="ARBA00022679"/>
    </source>
</evidence>
<comment type="caution">
    <text evidence="10">The sequence shown here is derived from an EMBL/GenBank/DDBJ whole genome shotgun (WGS) entry which is preliminary data.</text>
</comment>
<keyword evidence="6" id="KW-1015">Disulfide bond</keyword>
<evidence type="ECO:0000313" key="10">
    <source>
        <dbReference type="EMBL" id="VZO35896.1"/>
    </source>
</evidence>
<dbReference type="GO" id="GO:0005524">
    <property type="term" value="F:ATP binding"/>
    <property type="evidence" value="ECO:0007669"/>
    <property type="project" value="UniProtKB-KW"/>
</dbReference>
<name>A0A7M4DG53_9MICO</name>
<keyword evidence="4 10" id="KW-0418">Kinase</keyword>
<dbReference type="GO" id="GO:0008993">
    <property type="term" value="F:rhamnulokinase activity"/>
    <property type="evidence" value="ECO:0007669"/>
    <property type="project" value="UniProtKB-EC"/>
</dbReference>